<dbReference type="PROSITE" id="PS00122">
    <property type="entry name" value="CARBOXYLESTERASE_B_1"/>
    <property type="match status" value="1"/>
</dbReference>
<dbReference type="Gene3D" id="3.40.50.1820">
    <property type="entry name" value="alpha/beta hydrolase"/>
    <property type="match status" value="1"/>
</dbReference>
<keyword evidence="6" id="KW-1185">Reference proteome</keyword>
<dbReference type="Proteomes" id="UP001052655">
    <property type="component" value="Unassembled WGS sequence"/>
</dbReference>
<gene>
    <name evidence="5" type="ORF">Sdagh_52520</name>
</gene>
<dbReference type="SUPFAM" id="SSF53474">
    <property type="entry name" value="alpha/beta-Hydrolases"/>
    <property type="match status" value="1"/>
</dbReference>
<evidence type="ECO:0000313" key="6">
    <source>
        <dbReference type="Proteomes" id="UP001052655"/>
    </source>
</evidence>
<evidence type="ECO:0000256" key="1">
    <source>
        <dbReference type="ARBA" id="ARBA00005964"/>
    </source>
</evidence>
<comment type="similarity">
    <text evidence="1 3">Belongs to the type-B carboxylesterase/lipase family.</text>
</comment>
<name>A0ABQ3Q8E6_9ACTN</name>
<dbReference type="InterPro" id="IPR050309">
    <property type="entry name" value="Type-B_Carboxylest/Lipase"/>
</dbReference>
<proteinExistence type="inferred from homology"/>
<dbReference type="InterPro" id="IPR002018">
    <property type="entry name" value="CarbesteraseB"/>
</dbReference>
<comment type="caution">
    <text evidence="5">The sequence shown here is derived from an EMBL/GenBank/DDBJ whole genome shotgun (WGS) entry which is preliminary data.</text>
</comment>
<keyword evidence="2 3" id="KW-0378">Hydrolase</keyword>
<feature type="domain" description="Carboxylesterase type B" evidence="4">
    <location>
        <begin position="45"/>
        <end position="519"/>
    </location>
</feature>
<evidence type="ECO:0000313" key="5">
    <source>
        <dbReference type="EMBL" id="GHI33522.1"/>
    </source>
</evidence>
<dbReference type="InterPro" id="IPR019826">
    <property type="entry name" value="Carboxylesterase_B_AS"/>
</dbReference>
<evidence type="ECO:0000256" key="3">
    <source>
        <dbReference type="RuleBase" id="RU361235"/>
    </source>
</evidence>
<dbReference type="GeneID" id="91555783"/>
<dbReference type="EMBL" id="BNDX01000014">
    <property type="protein sequence ID" value="GHI33522.1"/>
    <property type="molecule type" value="Genomic_DNA"/>
</dbReference>
<organism evidence="5 6">
    <name type="scientific">Streptomyces daghestanicus</name>
    <dbReference type="NCBI Taxonomy" id="66885"/>
    <lineage>
        <taxon>Bacteria</taxon>
        <taxon>Bacillati</taxon>
        <taxon>Actinomycetota</taxon>
        <taxon>Actinomycetes</taxon>
        <taxon>Kitasatosporales</taxon>
        <taxon>Streptomycetaceae</taxon>
        <taxon>Streptomyces</taxon>
    </lineage>
</organism>
<keyword evidence="3" id="KW-0732">Signal</keyword>
<sequence length="543" mass="58372">MRTKLRTFLVAGVSAAVAAATTLTAMAQAGAESAGDEAASYPGRNPVVSTAQGKLRGEAASMVTSFKGIPYAKPPVGTLRWKAPQPAAKWNGVRDATEFGGSCVQGTGWDPGYDKPTLTEDCLYLNVYRPSNSTKKNLPVFVWNHGGGNTGGAGRDTDPAKFITRQDAVFVTLNYRLGAMGWLYTDQLNQDNKDGAAGNYGLLDQQAALRWVQQNIRAFGGDPHNVTLAGQSAGARNTCTQLAAPGAKGLFDRVILQSGGCNAPARTRTEAADSGDRFAAELHCPTGTGQLACLRAKSPADILAAQQKVSQNSSVYGTSVLPADPLALLKTGKLTNLPVVVGGNSDESQQSVFGQYDYRGNPLTAAQVGDLIEQTYPEGADRVEAAYPVDEYWSPTVAWGTIQSDQRACRDQTLRDRLAADTRTYAYEFAEKDGPAFTSIWRLGTDYPFGATHVNELGYLWDYLGTALPFSADQVRLSDQMISYWGSFSEDGRPNVRLAPAWPRYAPQGDLLQFQAPSAHRVTYAQIDAEHNCALWNDISPAM</sequence>
<dbReference type="PROSITE" id="PS00941">
    <property type="entry name" value="CARBOXYLESTERASE_B_2"/>
    <property type="match status" value="1"/>
</dbReference>
<dbReference type="InterPro" id="IPR019819">
    <property type="entry name" value="Carboxylesterase_B_CS"/>
</dbReference>
<evidence type="ECO:0000259" key="4">
    <source>
        <dbReference type="Pfam" id="PF00135"/>
    </source>
</evidence>
<evidence type="ECO:0000256" key="2">
    <source>
        <dbReference type="ARBA" id="ARBA00022801"/>
    </source>
</evidence>
<feature type="signal peptide" evidence="3">
    <location>
        <begin position="1"/>
        <end position="27"/>
    </location>
</feature>
<dbReference type="RefSeq" id="WP_189424319.1">
    <property type="nucleotide sequence ID" value="NZ_BMTC01000029.1"/>
</dbReference>
<protein>
    <recommendedName>
        <fullName evidence="3">Carboxylic ester hydrolase</fullName>
        <ecNumber evidence="3">3.1.1.-</ecNumber>
    </recommendedName>
</protein>
<dbReference type="PANTHER" id="PTHR11559">
    <property type="entry name" value="CARBOXYLESTERASE"/>
    <property type="match status" value="1"/>
</dbReference>
<dbReference type="GO" id="GO:0016787">
    <property type="term" value="F:hydrolase activity"/>
    <property type="evidence" value="ECO:0007669"/>
    <property type="project" value="UniProtKB-KW"/>
</dbReference>
<accession>A0ABQ3Q8E6</accession>
<feature type="chain" id="PRO_5044990951" description="Carboxylic ester hydrolase" evidence="3">
    <location>
        <begin position="28"/>
        <end position="543"/>
    </location>
</feature>
<dbReference type="InterPro" id="IPR029058">
    <property type="entry name" value="AB_hydrolase_fold"/>
</dbReference>
<dbReference type="Pfam" id="PF00135">
    <property type="entry name" value="COesterase"/>
    <property type="match status" value="1"/>
</dbReference>
<reference evidence="5" key="1">
    <citation type="submission" date="2024-05" db="EMBL/GenBank/DDBJ databases">
        <title>Whole genome shotgun sequence of Streptomyces daghestanicus NBRC 12762.</title>
        <authorList>
            <person name="Komaki H."/>
            <person name="Tamura T."/>
        </authorList>
    </citation>
    <scope>NUCLEOTIDE SEQUENCE</scope>
    <source>
        <strain evidence="5">NBRC 12762</strain>
    </source>
</reference>
<dbReference type="EC" id="3.1.1.-" evidence="3"/>